<dbReference type="InterPro" id="IPR000917">
    <property type="entry name" value="Sulfatase_N"/>
</dbReference>
<dbReference type="GO" id="GO:0004065">
    <property type="term" value="F:arylsulfatase activity"/>
    <property type="evidence" value="ECO:0007669"/>
    <property type="project" value="TreeGrafter"/>
</dbReference>
<sequence>MRNVGLIVLDTVRKDYFDEYAPRLQALSDTSMAQCRAASSWSTPSHTSLFTGELPSEHGVHSESFDASFDFDQFDVDDTFLGDLSDHRTIGLSANSYINTTFGFDSLFDEFYDFSIGSHTNETLFTDGMVVQEYMKSTDEPSAAKRYLGFLKACAEHDKPLKSVANGVWSQVGHTVKDLPVPEVVDDGASNITKTATERATAADDSVFFFANLMDAHTPLRNLLQYDQSLHSVPNDWSSRKLDKWELNKEEAATPEYTENYRQLYAASIDYLDRVVSQFVVELMAKSDEEWTFVVISDHGHNLGYDADDGLFHHTGSMSEGIQHTPCEIINAPDGSASEITDYVSHIHLTDLIPKLAADEPIPEEFGHDHVVAETIGLLGHGDRTWGHEFSEADHAFWNRMIRVAYENETKLEWDSLGECVEYELDADRPSWQREVATHSGPPPEVTALFDTSLEEYKSAAAADEQDMEFDDGVEDQLKELGYL</sequence>
<dbReference type="PANTHER" id="PTHR42693">
    <property type="entry name" value="ARYLSULFATASE FAMILY MEMBER"/>
    <property type="match status" value="1"/>
</dbReference>
<evidence type="ECO:0000313" key="3">
    <source>
        <dbReference type="EMBL" id="SEO29262.1"/>
    </source>
</evidence>
<dbReference type="EMBL" id="FODV01000001">
    <property type="protein sequence ID" value="SEO29262.1"/>
    <property type="molecule type" value="Genomic_DNA"/>
</dbReference>
<feature type="domain" description="Sulfatase N-terminal" evidence="2">
    <location>
        <begin position="3"/>
        <end position="351"/>
    </location>
</feature>
<reference evidence="4" key="1">
    <citation type="submission" date="2016-10" db="EMBL/GenBank/DDBJ databases">
        <authorList>
            <person name="Varghese N."/>
            <person name="Submissions S."/>
        </authorList>
    </citation>
    <scope>NUCLEOTIDE SEQUENCE [LARGE SCALE GENOMIC DNA]</scope>
    <source>
        <strain evidence="4">CGMCC 1.10121</strain>
    </source>
</reference>
<dbReference type="InterPro" id="IPR017850">
    <property type="entry name" value="Alkaline_phosphatase_core_sf"/>
</dbReference>
<dbReference type="Pfam" id="PF00884">
    <property type="entry name" value="Sulfatase"/>
    <property type="match status" value="1"/>
</dbReference>
<keyword evidence="4" id="KW-1185">Reference proteome</keyword>
<dbReference type="AlphaFoldDB" id="A0A1H8NI78"/>
<evidence type="ECO:0000259" key="2">
    <source>
        <dbReference type="Pfam" id="PF00884"/>
    </source>
</evidence>
<accession>A0A1H8NI78</accession>
<name>A0A1H8NI78_9EURY</name>
<dbReference type="InterPro" id="IPR050738">
    <property type="entry name" value="Sulfatase"/>
</dbReference>
<dbReference type="PANTHER" id="PTHR42693:SF33">
    <property type="entry name" value="ARYLSULFATASE"/>
    <property type="match status" value="1"/>
</dbReference>
<dbReference type="Gene3D" id="3.40.720.10">
    <property type="entry name" value="Alkaline Phosphatase, subunit A"/>
    <property type="match status" value="1"/>
</dbReference>
<dbReference type="Proteomes" id="UP000199126">
    <property type="component" value="Unassembled WGS sequence"/>
</dbReference>
<organism evidence="3 4">
    <name type="scientific">Halogranum amylolyticum</name>
    <dbReference type="NCBI Taxonomy" id="660520"/>
    <lineage>
        <taxon>Archaea</taxon>
        <taxon>Methanobacteriati</taxon>
        <taxon>Methanobacteriota</taxon>
        <taxon>Stenosarchaea group</taxon>
        <taxon>Halobacteria</taxon>
        <taxon>Halobacteriales</taxon>
        <taxon>Haloferacaceae</taxon>
    </lineage>
</organism>
<dbReference type="RefSeq" id="WP_089820923.1">
    <property type="nucleotide sequence ID" value="NZ_FODV01000001.1"/>
</dbReference>
<gene>
    <name evidence="3" type="ORF">SAMN04487948_101570</name>
</gene>
<dbReference type="OrthoDB" id="3164at2157"/>
<comment type="similarity">
    <text evidence="1">Belongs to the sulfatase family.</text>
</comment>
<proteinExistence type="inferred from homology"/>
<protein>
    <submittedName>
        <fullName evidence="3">Arylsulfatase A</fullName>
    </submittedName>
</protein>
<dbReference type="SUPFAM" id="SSF53649">
    <property type="entry name" value="Alkaline phosphatase-like"/>
    <property type="match status" value="1"/>
</dbReference>
<evidence type="ECO:0000313" key="4">
    <source>
        <dbReference type="Proteomes" id="UP000199126"/>
    </source>
</evidence>
<evidence type="ECO:0000256" key="1">
    <source>
        <dbReference type="ARBA" id="ARBA00008779"/>
    </source>
</evidence>